<dbReference type="EMBL" id="JACYHB010000005">
    <property type="protein sequence ID" value="MBD8079006.1"/>
    <property type="molecule type" value="Genomic_DNA"/>
</dbReference>
<accession>A0A927G8V3</accession>
<dbReference type="Proteomes" id="UP000610846">
    <property type="component" value="Unassembled WGS sequence"/>
</dbReference>
<name>A0A927G8V3_9MICO</name>
<reference evidence="3" key="2">
    <citation type="submission" date="2020-09" db="EMBL/GenBank/DDBJ databases">
        <authorList>
            <person name="Yu Y."/>
        </authorList>
    </citation>
    <scope>NUCLEOTIDE SEQUENCE</scope>
    <source>
        <strain evidence="3">KCTC 49039</strain>
    </source>
</reference>
<feature type="region of interest" description="Disordered" evidence="1">
    <location>
        <begin position="70"/>
        <end position="129"/>
    </location>
</feature>
<feature type="transmembrane region" description="Helical" evidence="2">
    <location>
        <begin position="167"/>
        <end position="185"/>
    </location>
</feature>
<feature type="compositionally biased region" description="Basic and acidic residues" evidence="1">
    <location>
        <begin position="88"/>
        <end position="101"/>
    </location>
</feature>
<evidence type="ECO:0000313" key="3">
    <source>
        <dbReference type="EMBL" id="MBD8079006.1"/>
    </source>
</evidence>
<keyword evidence="4" id="KW-1185">Reference proteome</keyword>
<feature type="region of interest" description="Disordered" evidence="1">
    <location>
        <begin position="258"/>
        <end position="392"/>
    </location>
</feature>
<sequence>MESTAGLVALALFVMWIGFYVPHRVRHRQQLVDARTEDRFSGSLRVLAVAGPGSAGAPVRWGLAMAGPTADAGDLPGTSRPSLAAAPHDQDQRGTHEEGQRDMSTSTIADPAGRVRPRTGAPERPSSSRLAVLERRAAAARRRLALTAVLLLASVAAWTAFGTSLVVWWVAVLPTALLAVVLVLGRRAVLSAQRSDAAWAAERRAAARAARGTALGSPPAPRGARPRVTGHAVRGSQTSTQMIPRVTAADLAAAAAARTADGSTSADGARQAVPEARETSERSGAREHQVARRDAQVPDETRAANVADPSGGAGEPEVAGPTTPSGRAWDPVPVPAPTYTMKPAAPRREPAPLPPEETAQPAPSDRSVAASSVPAGRVDEGSVAEDAKKPTTETLGLDLNEILARRRVAGE</sequence>
<dbReference type="RefSeq" id="WP_191828595.1">
    <property type="nucleotide sequence ID" value="NZ_JACYHB010000005.1"/>
</dbReference>
<feature type="compositionally biased region" description="Basic and acidic residues" evidence="1">
    <location>
        <begin position="377"/>
        <end position="391"/>
    </location>
</feature>
<evidence type="ECO:0000313" key="4">
    <source>
        <dbReference type="Proteomes" id="UP000610846"/>
    </source>
</evidence>
<reference evidence="3" key="1">
    <citation type="journal article" date="2018" name="Curr. Microbiol.">
        <title>Cellulosimicrobium arenosum sp. nov., Isolated from Marine Sediment Sand.</title>
        <authorList>
            <person name="Oh M."/>
            <person name="Kim J.H."/>
            <person name="Yoon J.H."/>
            <person name="Schumann P."/>
            <person name="Kim W."/>
        </authorList>
    </citation>
    <scope>NUCLEOTIDE SEQUENCE</scope>
    <source>
        <strain evidence="3">KCTC 49039</strain>
    </source>
</reference>
<feature type="compositionally biased region" description="Basic and acidic residues" evidence="1">
    <location>
        <begin position="275"/>
        <end position="302"/>
    </location>
</feature>
<keyword evidence="2" id="KW-0812">Transmembrane</keyword>
<feature type="transmembrane region" description="Helical" evidence="2">
    <location>
        <begin position="6"/>
        <end position="22"/>
    </location>
</feature>
<keyword evidence="2" id="KW-0472">Membrane</keyword>
<gene>
    <name evidence="3" type="ORF">IF651_08050</name>
</gene>
<comment type="caution">
    <text evidence="3">The sequence shown here is derived from an EMBL/GenBank/DDBJ whole genome shotgun (WGS) entry which is preliminary data.</text>
</comment>
<keyword evidence="2" id="KW-1133">Transmembrane helix</keyword>
<feature type="region of interest" description="Disordered" evidence="1">
    <location>
        <begin position="210"/>
        <end position="238"/>
    </location>
</feature>
<organism evidence="3 4">
    <name type="scientific">Cellulosimicrobium arenosum</name>
    <dbReference type="NCBI Taxonomy" id="2708133"/>
    <lineage>
        <taxon>Bacteria</taxon>
        <taxon>Bacillati</taxon>
        <taxon>Actinomycetota</taxon>
        <taxon>Actinomycetes</taxon>
        <taxon>Micrococcales</taxon>
        <taxon>Promicromonosporaceae</taxon>
        <taxon>Cellulosimicrobium</taxon>
    </lineage>
</organism>
<feature type="transmembrane region" description="Helical" evidence="2">
    <location>
        <begin position="144"/>
        <end position="161"/>
    </location>
</feature>
<protein>
    <submittedName>
        <fullName evidence="3">Uncharacterized protein</fullName>
    </submittedName>
</protein>
<proteinExistence type="predicted"/>
<dbReference type="AlphaFoldDB" id="A0A927G8V3"/>
<evidence type="ECO:0000256" key="1">
    <source>
        <dbReference type="SAM" id="MobiDB-lite"/>
    </source>
</evidence>
<feature type="compositionally biased region" description="Low complexity" evidence="1">
    <location>
        <begin position="258"/>
        <end position="267"/>
    </location>
</feature>
<evidence type="ECO:0000256" key="2">
    <source>
        <dbReference type="SAM" id="Phobius"/>
    </source>
</evidence>